<dbReference type="STRING" id="768671.ThimaDRAFT_3953"/>
<feature type="signal peptide" evidence="1">
    <location>
        <begin position="1"/>
        <end position="28"/>
    </location>
</feature>
<sequence length="195" mass="20502">MSYRRLPHLLVVLYALFTASCGSNPTSAPVETATGIGTSGARAPAAAPARAPSRVRATADGEIYDGPPALAIAPVVDGRAAASPEVSRWWIQKIMAEDLDRTDMFAGVIALEHASEAHEGGVLVQPALTGLTWTRPDQRSGTIAMRIRASDTVTGRVRLDRVYTASCSNCRVSPGQPAVAGPLGVLMQDVAKDLR</sequence>
<accession>F9UGA0</accession>
<keyword evidence="3" id="KW-1185">Reference proteome</keyword>
<dbReference type="PROSITE" id="PS51257">
    <property type="entry name" value="PROKAR_LIPOPROTEIN"/>
    <property type="match status" value="1"/>
</dbReference>
<dbReference type="Proteomes" id="UP000005459">
    <property type="component" value="Unassembled WGS sequence"/>
</dbReference>
<dbReference type="EMBL" id="AFWV01000014">
    <property type="protein sequence ID" value="EGV16826.1"/>
    <property type="molecule type" value="Genomic_DNA"/>
</dbReference>
<feature type="chain" id="PRO_5003394192" description="Lipoprotein" evidence="1">
    <location>
        <begin position="29"/>
        <end position="195"/>
    </location>
</feature>
<protein>
    <recommendedName>
        <fullName evidence="4">Lipoprotein</fullName>
    </recommendedName>
</protein>
<dbReference type="RefSeq" id="WP_007194825.1">
    <property type="nucleotide sequence ID" value="NZ_AFWV01000014.1"/>
</dbReference>
<gene>
    <name evidence="2" type="ORF">ThimaDRAFT_3953</name>
</gene>
<name>F9UGA0_9GAMM</name>
<keyword evidence="1" id="KW-0732">Signal</keyword>
<organism evidence="2 3">
    <name type="scientific">Thiocapsa marina 5811</name>
    <dbReference type="NCBI Taxonomy" id="768671"/>
    <lineage>
        <taxon>Bacteria</taxon>
        <taxon>Pseudomonadati</taxon>
        <taxon>Pseudomonadota</taxon>
        <taxon>Gammaproteobacteria</taxon>
        <taxon>Chromatiales</taxon>
        <taxon>Chromatiaceae</taxon>
        <taxon>Thiocapsa</taxon>
    </lineage>
</organism>
<evidence type="ECO:0008006" key="4">
    <source>
        <dbReference type="Google" id="ProtNLM"/>
    </source>
</evidence>
<dbReference type="OrthoDB" id="5765642at2"/>
<proteinExistence type="predicted"/>
<evidence type="ECO:0000313" key="3">
    <source>
        <dbReference type="Proteomes" id="UP000005459"/>
    </source>
</evidence>
<reference evidence="2 3" key="1">
    <citation type="submission" date="2011-06" db="EMBL/GenBank/DDBJ databases">
        <title>The draft genome of Thiocapsa marina 5811.</title>
        <authorList>
            <consortium name="US DOE Joint Genome Institute (JGI-PGF)"/>
            <person name="Lucas S."/>
            <person name="Han J."/>
            <person name="Cheng J.-F."/>
            <person name="Goodwin L."/>
            <person name="Pitluck S."/>
            <person name="Peters L."/>
            <person name="Land M.L."/>
            <person name="Hauser L."/>
            <person name="Vogl K."/>
            <person name="Liu Z."/>
            <person name="Imhoff J."/>
            <person name="Thiel V."/>
            <person name="Frigaard N.-U."/>
            <person name="Bryant D."/>
            <person name="Woyke T.J."/>
        </authorList>
    </citation>
    <scope>NUCLEOTIDE SEQUENCE [LARGE SCALE GENOMIC DNA]</scope>
    <source>
        <strain evidence="2 3">5811</strain>
    </source>
</reference>
<evidence type="ECO:0000313" key="2">
    <source>
        <dbReference type="EMBL" id="EGV16826.1"/>
    </source>
</evidence>
<evidence type="ECO:0000256" key="1">
    <source>
        <dbReference type="SAM" id="SignalP"/>
    </source>
</evidence>
<dbReference type="AlphaFoldDB" id="F9UGA0"/>